<dbReference type="EMBL" id="QUSW01000011">
    <property type="protein sequence ID" value="RQP21431.1"/>
    <property type="molecule type" value="Genomic_DNA"/>
</dbReference>
<reference evidence="2 3" key="1">
    <citation type="submission" date="2018-08" db="EMBL/GenBank/DDBJ databases">
        <authorList>
            <person name="Khan S.A."/>
            <person name="Jeon C.O."/>
            <person name="Chun B.H."/>
            <person name="Jeong S.E."/>
        </authorList>
    </citation>
    <scope>NUCLEOTIDE SEQUENCE [LARGE SCALE GENOMIC DNA]</scope>
    <source>
        <strain evidence="2 3">S-16</strain>
    </source>
</reference>
<dbReference type="AlphaFoldDB" id="A0A3N7HLG1"/>
<organism evidence="2 3">
    <name type="scientific">Piscinibacter terrae</name>
    <dbReference type="NCBI Taxonomy" id="2496871"/>
    <lineage>
        <taxon>Bacteria</taxon>
        <taxon>Pseudomonadati</taxon>
        <taxon>Pseudomonadota</taxon>
        <taxon>Betaproteobacteria</taxon>
        <taxon>Burkholderiales</taxon>
        <taxon>Sphaerotilaceae</taxon>
        <taxon>Piscinibacter</taxon>
    </lineage>
</organism>
<proteinExistence type="predicted"/>
<keyword evidence="3" id="KW-1185">Reference proteome</keyword>
<evidence type="ECO:0000313" key="2">
    <source>
        <dbReference type="EMBL" id="RQP21431.1"/>
    </source>
</evidence>
<feature type="region of interest" description="Disordered" evidence="1">
    <location>
        <begin position="38"/>
        <end position="60"/>
    </location>
</feature>
<evidence type="ECO:0000256" key="1">
    <source>
        <dbReference type="SAM" id="MobiDB-lite"/>
    </source>
</evidence>
<dbReference type="Proteomes" id="UP000267464">
    <property type="component" value="Unassembled WGS sequence"/>
</dbReference>
<sequence>MRTLAIANGELWLHSPNGAPTQIQSPFAKELIERAEQSRRTTGWKHAPREQQSGVIPNSSLWGHRGGGEAVMLVRFLHACRGADDDTLYYVLAVGETRGLFRRHLAEDREVRLFHRTGWDCEGMVYNPADRRIFLTSRNGDGTAHVEAYDEDGNRRGTLTDGDCVDAAPSLVPGRAKTIVYQSSGVARNQQSGHLVAFGHACVHMLDYGSGQLQTLLDNARYDFVAPRMDAQGRLYAIRRPADKPAHQQAGSALMDTLLMPFRLLKAIFGYLNFFSMVYGKEPLRSAGGPRTPELDQDPGGLWLHGRMIELSKVKNDPQYAGKLVPRNWELVRVTAAGAQPEVIAEHVACFDLRANGSVIYSNGFDVFELAGGEVRDVARQQQVAQVGAV</sequence>
<gene>
    <name evidence="2" type="ORF">DZC73_28565</name>
</gene>
<dbReference type="OrthoDB" id="8879187at2"/>
<accession>A0A3N7HLG1</accession>
<comment type="caution">
    <text evidence="2">The sequence shown here is derived from an EMBL/GenBank/DDBJ whole genome shotgun (WGS) entry which is preliminary data.</text>
</comment>
<evidence type="ECO:0000313" key="3">
    <source>
        <dbReference type="Proteomes" id="UP000267464"/>
    </source>
</evidence>
<dbReference type="SUPFAM" id="SSF82171">
    <property type="entry name" value="DPP6 N-terminal domain-like"/>
    <property type="match status" value="1"/>
</dbReference>
<protein>
    <submittedName>
        <fullName evidence="2">Uncharacterized protein</fullName>
    </submittedName>
</protein>
<reference evidence="2 3" key="2">
    <citation type="submission" date="2018-12" db="EMBL/GenBank/DDBJ databases">
        <title>Rhizobacter gummiphilus sp. nov., a rubber-degrading bacterium isolated from the soil of a botanical garden in Japan.</title>
        <authorList>
            <person name="Shunsuke S.S."/>
        </authorList>
    </citation>
    <scope>NUCLEOTIDE SEQUENCE [LARGE SCALE GENOMIC DNA]</scope>
    <source>
        <strain evidence="2 3">S-16</strain>
    </source>
</reference>
<feature type="compositionally biased region" description="Polar residues" evidence="1">
    <location>
        <begin position="50"/>
        <end position="60"/>
    </location>
</feature>
<name>A0A3N7HLG1_9BURK</name>
<dbReference type="RefSeq" id="WP_124543808.1">
    <property type="nucleotide sequence ID" value="NZ_QUSW01000011.1"/>
</dbReference>